<keyword evidence="10 15" id="KW-0460">Magnesium</keyword>
<sequence length="399" mass="43802">MSRKIIHCDADCFYAAVEIRDNPALAGRPIAVGGATGRGVVATCSYEARAFGVRSAMPVSEALRLCPHLELLPTDMPRYQAVSREFMAILRETSPILEPLSLDEAYLDVTDIDRFQGSATRMAEHIRARVQDELGITVSAGVAPNKFLAKIASDWHKPDGLCVITPEEVADFVPRLPVTALHGVGPRTAEKLHGLGINTCGDLREWSELALRERFGRYGARLYGLARGEDDRPVQVTRPRKSISVENTYSQDLATLAECRRALEGLVSDLERRMRRKGLDSADAGQFEKLFVKLRFSDFETHSREMVWRRPEHPGAADFTPLLDTLYGDVPRPVRLLGLGVRLPEVRRGGHQLALFDAGGRPVTPASGGQQRQQGTERGGEVQGDDSAPSPDEAAGEDV</sequence>
<dbReference type="SUPFAM" id="SSF100879">
    <property type="entry name" value="Lesion bypass DNA polymerase (Y-family), little finger domain"/>
    <property type="match status" value="1"/>
</dbReference>
<dbReference type="FunFam" id="3.40.1170.60:FF:000001">
    <property type="entry name" value="DNA polymerase IV"/>
    <property type="match status" value="1"/>
</dbReference>
<dbReference type="Pfam" id="PF11799">
    <property type="entry name" value="IMS_C"/>
    <property type="match status" value="1"/>
</dbReference>
<gene>
    <name evidence="15" type="primary">dinB</name>
    <name evidence="18" type="ORF">CK501_10370</name>
</gene>
<dbReference type="GO" id="GO:0005829">
    <property type="term" value="C:cytosol"/>
    <property type="evidence" value="ECO:0007669"/>
    <property type="project" value="TreeGrafter"/>
</dbReference>
<dbReference type="Pfam" id="PF21999">
    <property type="entry name" value="IMS_HHH_1"/>
    <property type="match status" value="1"/>
</dbReference>
<protein>
    <recommendedName>
        <fullName evidence="15">DNA polymerase IV</fullName>
        <shortName evidence="15">Pol IV</shortName>
        <ecNumber evidence="15">2.7.7.7</ecNumber>
    </recommendedName>
</protein>
<dbReference type="GO" id="GO:0000287">
    <property type="term" value="F:magnesium ion binding"/>
    <property type="evidence" value="ECO:0007669"/>
    <property type="project" value="UniProtKB-UniRule"/>
</dbReference>
<comment type="caution">
    <text evidence="18">The sequence shown here is derived from an EMBL/GenBank/DDBJ whole genome shotgun (WGS) entry which is preliminary data.</text>
</comment>
<dbReference type="GO" id="GO:0003684">
    <property type="term" value="F:damaged DNA binding"/>
    <property type="evidence" value="ECO:0007669"/>
    <property type="project" value="InterPro"/>
</dbReference>
<evidence type="ECO:0000256" key="3">
    <source>
        <dbReference type="ARBA" id="ARBA00022457"/>
    </source>
</evidence>
<dbReference type="RefSeq" id="WP_095617669.1">
    <property type="nucleotide sequence ID" value="NZ_NSKD01000004.1"/>
</dbReference>
<dbReference type="InterPro" id="IPR043128">
    <property type="entry name" value="Rev_trsase/Diguanyl_cyclase"/>
</dbReference>
<dbReference type="PANTHER" id="PTHR11076">
    <property type="entry name" value="DNA REPAIR POLYMERASE UMUC / TRANSFERASE FAMILY MEMBER"/>
    <property type="match status" value="1"/>
</dbReference>
<dbReference type="NCBIfam" id="NF002677">
    <property type="entry name" value="PRK02406.1"/>
    <property type="match status" value="1"/>
</dbReference>
<comment type="similarity">
    <text evidence="2 15">Belongs to the DNA polymerase type-Y family.</text>
</comment>
<dbReference type="InterPro" id="IPR043502">
    <property type="entry name" value="DNA/RNA_pol_sf"/>
</dbReference>
<evidence type="ECO:0000256" key="4">
    <source>
        <dbReference type="ARBA" id="ARBA00022490"/>
    </source>
</evidence>
<evidence type="ECO:0000256" key="11">
    <source>
        <dbReference type="ARBA" id="ARBA00022932"/>
    </source>
</evidence>
<evidence type="ECO:0000256" key="7">
    <source>
        <dbReference type="ARBA" id="ARBA00022705"/>
    </source>
</evidence>
<organism evidence="18 19">
    <name type="scientific">Halovibrio salipaludis</name>
    <dbReference type="NCBI Taxonomy" id="2032626"/>
    <lineage>
        <taxon>Bacteria</taxon>
        <taxon>Pseudomonadati</taxon>
        <taxon>Pseudomonadota</taxon>
        <taxon>Gammaproteobacteria</taxon>
        <taxon>Oceanospirillales</taxon>
        <taxon>Halomonadaceae</taxon>
        <taxon>Halovibrio</taxon>
    </lineage>
</organism>
<dbReference type="EC" id="2.7.7.7" evidence="15"/>
<evidence type="ECO:0000256" key="12">
    <source>
        <dbReference type="ARBA" id="ARBA00023125"/>
    </source>
</evidence>
<keyword evidence="4 15" id="KW-0963">Cytoplasm</keyword>
<evidence type="ECO:0000256" key="2">
    <source>
        <dbReference type="ARBA" id="ARBA00010945"/>
    </source>
</evidence>
<dbReference type="PANTHER" id="PTHR11076:SF33">
    <property type="entry name" value="DNA POLYMERASE KAPPA"/>
    <property type="match status" value="1"/>
</dbReference>
<keyword evidence="11 15" id="KW-0239">DNA-directed DNA polymerase</keyword>
<keyword evidence="13 15" id="KW-0234">DNA repair</keyword>
<keyword evidence="8 15" id="KW-0479">Metal-binding</keyword>
<reference evidence="18 19" key="1">
    <citation type="submission" date="2017-08" db="EMBL/GenBank/DDBJ databases">
        <title>Halovibrio sewagensis sp. nov., isolated from wastewater of high salinity.</title>
        <authorList>
            <person name="Dong X."/>
            <person name="Zhang G."/>
        </authorList>
    </citation>
    <scope>NUCLEOTIDE SEQUENCE [LARGE SCALE GENOMIC DNA]</scope>
    <source>
        <strain evidence="18 19">YL5-2</strain>
    </source>
</reference>
<dbReference type="FunFam" id="1.10.150.20:FF:000019">
    <property type="entry name" value="DNA polymerase IV"/>
    <property type="match status" value="1"/>
</dbReference>
<dbReference type="GO" id="GO:0009432">
    <property type="term" value="P:SOS response"/>
    <property type="evidence" value="ECO:0007669"/>
    <property type="project" value="TreeGrafter"/>
</dbReference>
<evidence type="ECO:0000256" key="15">
    <source>
        <dbReference type="HAMAP-Rule" id="MF_01113"/>
    </source>
</evidence>
<dbReference type="SUPFAM" id="SSF56672">
    <property type="entry name" value="DNA/RNA polymerases"/>
    <property type="match status" value="1"/>
</dbReference>
<dbReference type="InterPro" id="IPR022880">
    <property type="entry name" value="DNApol_IV"/>
</dbReference>
<proteinExistence type="inferred from homology"/>
<feature type="active site" evidence="15">
    <location>
        <position position="104"/>
    </location>
</feature>
<dbReference type="GO" id="GO:0003887">
    <property type="term" value="F:DNA-directed DNA polymerase activity"/>
    <property type="evidence" value="ECO:0007669"/>
    <property type="project" value="UniProtKB-UniRule"/>
</dbReference>
<accession>A0A2A2F5Y4</accession>
<feature type="site" description="Substrate discrimination" evidence="15">
    <location>
        <position position="14"/>
    </location>
</feature>
<dbReference type="HAMAP" id="MF_01113">
    <property type="entry name" value="DNApol_IV"/>
    <property type="match status" value="1"/>
</dbReference>
<keyword evidence="7 15" id="KW-0235">DNA replication</keyword>
<comment type="subcellular location">
    <subcellularLocation>
        <location evidence="1 15">Cytoplasm</location>
    </subcellularLocation>
</comment>
<dbReference type="GO" id="GO:0006281">
    <property type="term" value="P:DNA repair"/>
    <property type="evidence" value="ECO:0007669"/>
    <property type="project" value="UniProtKB-UniRule"/>
</dbReference>
<dbReference type="AlphaFoldDB" id="A0A2A2F5Y4"/>
<comment type="cofactor">
    <cofactor evidence="15">
        <name>Mg(2+)</name>
        <dbReference type="ChEBI" id="CHEBI:18420"/>
    </cofactor>
    <text evidence="15">Binds 2 magnesium ions per subunit.</text>
</comment>
<dbReference type="InterPro" id="IPR036775">
    <property type="entry name" value="DNA_pol_Y-fam_lit_finger_sf"/>
</dbReference>
<keyword evidence="6 15" id="KW-0548">Nucleotidyltransferase</keyword>
<comment type="catalytic activity">
    <reaction evidence="14 15">
        <text>DNA(n) + a 2'-deoxyribonucleoside 5'-triphosphate = DNA(n+1) + diphosphate</text>
        <dbReference type="Rhea" id="RHEA:22508"/>
        <dbReference type="Rhea" id="RHEA-COMP:17339"/>
        <dbReference type="Rhea" id="RHEA-COMP:17340"/>
        <dbReference type="ChEBI" id="CHEBI:33019"/>
        <dbReference type="ChEBI" id="CHEBI:61560"/>
        <dbReference type="ChEBI" id="CHEBI:173112"/>
        <dbReference type="EC" id="2.7.7.7"/>
    </reaction>
</comment>
<dbReference type="Gene3D" id="3.40.1170.60">
    <property type="match status" value="1"/>
</dbReference>
<comment type="function">
    <text evidence="15">Poorly processive, error-prone DNA polymerase involved in untargeted mutagenesis. Copies undamaged DNA at stalled replication forks, which arise in vivo from mismatched or misaligned primer ends. These misaligned primers can be extended by PolIV. Exhibits no 3'-5' exonuclease (proofreading) activity. May be involved in translesional synthesis, in conjunction with the beta clamp from PolIII.</text>
</comment>
<dbReference type="InterPro" id="IPR001126">
    <property type="entry name" value="UmuC"/>
</dbReference>
<evidence type="ECO:0000256" key="1">
    <source>
        <dbReference type="ARBA" id="ARBA00004496"/>
    </source>
</evidence>
<dbReference type="GO" id="GO:0006261">
    <property type="term" value="P:DNA-templated DNA replication"/>
    <property type="evidence" value="ECO:0007669"/>
    <property type="project" value="UniProtKB-UniRule"/>
</dbReference>
<evidence type="ECO:0000256" key="10">
    <source>
        <dbReference type="ARBA" id="ARBA00022842"/>
    </source>
</evidence>
<evidence type="ECO:0000256" key="16">
    <source>
        <dbReference type="SAM" id="MobiDB-lite"/>
    </source>
</evidence>
<evidence type="ECO:0000313" key="18">
    <source>
        <dbReference type="EMBL" id="PAU80049.1"/>
    </source>
</evidence>
<evidence type="ECO:0000259" key="17">
    <source>
        <dbReference type="PROSITE" id="PS50173"/>
    </source>
</evidence>
<dbReference type="PROSITE" id="PS50173">
    <property type="entry name" value="UMUC"/>
    <property type="match status" value="1"/>
</dbReference>
<keyword evidence="3 15" id="KW-0515">Mutator protein</keyword>
<dbReference type="CDD" id="cd03586">
    <property type="entry name" value="PolY_Pol_IV_kappa"/>
    <property type="match status" value="1"/>
</dbReference>
<evidence type="ECO:0000313" key="19">
    <source>
        <dbReference type="Proteomes" id="UP000218896"/>
    </source>
</evidence>
<evidence type="ECO:0000256" key="6">
    <source>
        <dbReference type="ARBA" id="ARBA00022695"/>
    </source>
</evidence>
<comment type="subunit">
    <text evidence="15">Monomer.</text>
</comment>
<evidence type="ECO:0000256" key="5">
    <source>
        <dbReference type="ARBA" id="ARBA00022679"/>
    </source>
</evidence>
<dbReference type="Pfam" id="PF00817">
    <property type="entry name" value="IMS"/>
    <property type="match status" value="1"/>
</dbReference>
<evidence type="ECO:0000256" key="14">
    <source>
        <dbReference type="ARBA" id="ARBA00049244"/>
    </source>
</evidence>
<dbReference type="Proteomes" id="UP000218896">
    <property type="component" value="Unassembled WGS sequence"/>
</dbReference>
<dbReference type="EMBL" id="NSKD01000004">
    <property type="protein sequence ID" value="PAU80049.1"/>
    <property type="molecule type" value="Genomic_DNA"/>
</dbReference>
<keyword evidence="19" id="KW-1185">Reference proteome</keyword>
<dbReference type="InterPro" id="IPR053848">
    <property type="entry name" value="IMS_HHH_1"/>
</dbReference>
<dbReference type="Gene3D" id="1.10.150.20">
    <property type="entry name" value="5' to 3' exonuclease, C-terminal subdomain"/>
    <property type="match status" value="1"/>
</dbReference>
<dbReference type="GO" id="GO:0042276">
    <property type="term" value="P:error-prone translesion synthesis"/>
    <property type="evidence" value="ECO:0007669"/>
    <property type="project" value="TreeGrafter"/>
</dbReference>
<feature type="domain" description="UmuC" evidence="17">
    <location>
        <begin position="5"/>
        <end position="185"/>
    </location>
</feature>
<evidence type="ECO:0000256" key="8">
    <source>
        <dbReference type="ARBA" id="ARBA00022723"/>
    </source>
</evidence>
<feature type="binding site" evidence="15">
    <location>
        <position position="9"/>
    </location>
    <ligand>
        <name>Mg(2+)</name>
        <dbReference type="ChEBI" id="CHEBI:18420"/>
    </ligand>
</feature>
<dbReference type="InterPro" id="IPR050116">
    <property type="entry name" value="DNA_polymerase-Y"/>
</dbReference>
<name>A0A2A2F5Y4_9GAMM</name>
<keyword evidence="5 15" id="KW-0808">Transferase</keyword>
<dbReference type="Gene3D" id="3.30.1490.100">
    <property type="entry name" value="DNA polymerase, Y-family, little finger domain"/>
    <property type="match status" value="1"/>
</dbReference>
<dbReference type="InterPro" id="IPR017961">
    <property type="entry name" value="DNA_pol_Y-fam_little_finger"/>
</dbReference>
<keyword evidence="9 15" id="KW-0227">DNA damage</keyword>
<dbReference type="OrthoDB" id="9808813at2"/>
<keyword evidence="12 15" id="KW-0238">DNA-binding</keyword>
<evidence type="ECO:0000256" key="9">
    <source>
        <dbReference type="ARBA" id="ARBA00022763"/>
    </source>
</evidence>
<evidence type="ECO:0000256" key="13">
    <source>
        <dbReference type="ARBA" id="ARBA00023204"/>
    </source>
</evidence>
<dbReference type="Gene3D" id="3.30.70.270">
    <property type="match status" value="1"/>
</dbReference>
<feature type="region of interest" description="Disordered" evidence="16">
    <location>
        <begin position="356"/>
        <end position="399"/>
    </location>
</feature>
<feature type="binding site" evidence="15">
    <location>
        <position position="103"/>
    </location>
    <ligand>
        <name>Mg(2+)</name>
        <dbReference type="ChEBI" id="CHEBI:18420"/>
    </ligand>
</feature>